<gene>
    <name evidence="1" type="ORF">SAMN05444272_4499</name>
</gene>
<evidence type="ECO:0000313" key="1">
    <source>
        <dbReference type="EMBL" id="SHN18255.1"/>
    </source>
</evidence>
<name>A0A1M7PM10_9HYPH</name>
<dbReference type="Gene3D" id="3.30.1930.10">
    <property type="entry name" value="capsid protein of prophage domain"/>
    <property type="match status" value="1"/>
</dbReference>
<dbReference type="Gene3D" id="3.15.30.10">
    <property type="entry name" value="putative capsid protein of prophage domain like"/>
    <property type="match status" value="1"/>
</dbReference>
<organism evidence="1 2">
    <name type="scientific">Roseibium suaedae</name>
    <dbReference type="NCBI Taxonomy" id="735517"/>
    <lineage>
        <taxon>Bacteria</taxon>
        <taxon>Pseudomonadati</taxon>
        <taxon>Pseudomonadota</taxon>
        <taxon>Alphaproteobacteria</taxon>
        <taxon>Hyphomicrobiales</taxon>
        <taxon>Stappiaceae</taxon>
        <taxon>Roseibium</taxon>
    </lineage>
</organism>
<sequence length="343" mass="38152">MDRLFSTAALLGVYPTLDRPVPWLKTMFFGDTLTFTTPEIAFDKLKARRKLAPFVSPKVPGKIRGKRGRSVETFEPAYVKPKNAIEPDQNFVRLTGEAINGELAPEQRYNQAVIQELDDQDAEITRREEWMCAQVLQTGSVIVEGEDYPAQNLNFNRDAALTKQLAGAARWGEAGISPRDNIRAWATEVALKSGGSVTDVVFGAEASELFVKDDEVKSILDNRRQADGQMQLGPVATGSQDMVAAYLGSIGQFNFWQYTQIFEDEDGNITDFFPSLGCLVAARPTFNGAFCYGAIRDNRALRPMARFPKMWSEEDPSVDFLMTQSAPLPAPREVDATSFIMVR</sequence>
<evidence type="ECO:0000313" key="2">
    <source>
        <dbReference type="Proteomes" id="UP000186002"/>
    </source>
</evidence>
<dbReference type="InterPro" id="IPR005564">
    <property type="entry name" value="Major_capsid_GpE"/>
</dbReference>
<dbReference type="HAMAP" id="MF_04133">
    <property type="entry name" value="CAPSID_LAMBDA"/>
    <property type="match status" value="1"/>
</dbReference>
<dbReference type="RefSeq" id="WP_084082201.1">
    <property type="nucleotide sequence ID" value="NZ_FRBW01000009.1"/>
</dbReference>
<dbReference type="STRING" id="735517.SAMN05444272_4499"/>
<keyword evidence="2" id="KW-1185">Reference proteome</keyword>
<dbReference type="EMBL" id="FRBW01000009">
    <property type="protein sequence ID" value="SHN18255.1"/>
    <property type="molecule type" value="Genomic_DNA"/>
</dbReference>
<dbReference type="Proteomes" id="UP000186002">
    <property type="component" value="Unassembled WGS sequence"/>
</dbReference>
<protein>
    <submittedName>
        <fullName evidence="1">Phage major capsid protein E</fullName>
    </submittedName>
</protein>
<reference evidence="1 2" key="1">
    <citation type="submission" date="2016-11" db="EMBL/GenBank/DDBJ databases">
        <authorList>
            <person name="Jaros S."/>
            <person name="Januszkiewicz K."/>
            <person name="Wedrychowicz H."/>
        </authorList>
    </citation>
    <scope>NUCLEOTIDE SEQUENCE [LARGE SCALE GENOMIC DNA]</scope>
    <source>
        <strain evidence="1 2">DSM 22153</strain>
    </source>
</reference>
<dbReference type="Pfam" id="PF03864">
    <property type="entry name" value="Phage_cap_E"/>
    <property type="match status" value="1"/>
</dbReference>
<dbReference type="OrthoDB" id="5449178at2"/>
<accession>A0A1M7PM10</accession>
<proteinExistence type="inferred from homology"/>
<dbReference type="AlphaFoldDB" id="A0A1M7PM10"/>